<protein>
    <submittedName>
        <fullName evidence="4">Pyridoxal phosphate-dependent transferase</fullName>
    </submittedName>
</protein>
<dbReference type="HAMAP" id="MF_00336">
    <property type="entry name" value="BioD"/>
    <property type="match status" value="1"/>
</dbReference>
<organism evidence="4 5">
    <name type="scientific">Clohesyomyces aquaticus</name>
    <dbReference type="NCBI Taxonomy" id="1231657"/>
    <lineage>
        <taxon>Eukaryota</taxon>
        <taxon>Fungi</taxon>
        <taxon>Dikarya</taxon>
        <taxon>Ascomycota</taxon>
        <taxon>Pezizomycotina</taxon>
        <taxon>Dothideomycetes</taxon>
        <taxon>Pleosporomycetidae</taxon>
        <taxon>Pleosporales</taxon>
        <taxon>Lindgomycetaceae</taxon>
        <taxon>Clohesyomyces</taxon>
    </lineage>
</organism>
<dbReference type="CDD" id="cd03109">
    <property type="entry name" value="DTBS"/>
    <property type="match status" value="1"/>
</dbReference>
<dbReference type="SUPFAM" id="SSF52540">
    <property type="entry name" value="P-loop containing nucleoside triphosphate hydrolases"/>
    <property type="match status" value="1"/>
</dbReference>
<keyword evidence="5" id="KW-1185">Reference proteome</keyword>
<dbReference type="InterPro" id="IPR015424">
    <property type="entry name" value="PyrdxlP-dep_Trfase"/>
</dbReference>
<dbReference type="InterPro" id="IPR015421">
    <property type="entry name" value="PyrdxlP-dep_Trfase_major"/>
</dbReference>
<dbReference type="Pfam" id="PF00202">
    <property type="entry name" value="Aminotran_3"/>
    <property type="match status" value="2"/>
</dbReference>
<dbReference type="Gene3D" id="3.40.640.10">
    <property type="entry name" value="Type I PLP-dependent aspartate aminotransferase-like (Major domain)"/>
    <property type="match status" value="1"/>
</dbReference>
<dbReference type="GO" id="GO:0005524">
    <property type="term" value="F:ATP binding"/>
    <property type="evidence" value="ECO:0007669"/>
    <property type="project" value="InterPro"/>
</dbReference>
<dbReference type="InterPro" id="IPR049704">
    <property type="entry name" value="Aminotrans_3_PPA_site"/>
</dbReference>
<dbReference type="InterPro" id="IPR027417">
    <property type="entry name" value="P-loop_NTPase"/>
</dbReference>
<dbReference type="Pfam" id="PF13500">
    <property type="entry name" value="AAA_26"/>
    <property type="match status" value="1"/>
</dbReference>
<dbReference type="AlphaFoldDB" id="A0A1Y2A919"/>
<dbReference type="UniPathway" id="UPA00078"/>
<dbReference type="OrthoDB" id="425114at2759"/>
<dbReference type="GO" id="GO:0004015">
    <property type="term" value="F:adenosylmethionine-8-amino-7-oxononanoate transaminase activity"/>
    <property type="evidence" value="ECO:0007669"/>
    <property type="project" value="TreeGrafter"/>
</dbReference>
<reference evidence="4 5" key="1">
    <citation type="submission" date="2016-07" db="EMBL/GenBank/DDBJ databases">
        <title>Pervasive Adenine N6-methylation of Active Genes in Fungi.</title>
        <authorList>
            <consortium name="DOE Joint Genome Institute"/>
            <person name="Mondo S.J."/>
            <person name="Dannebaum R.O."/>
            <person name="Kuo R.C."/>
            <person name="Labutti K."/>
            <person name="Haridas S."/>
            <person name="Kuo A."/>
            <person name="Salamov A."/>
            <person name="Ahrendt S.R."/>
            <person name="Lipzen A."/>
            <person name="Sullivan W."/>
            <person name="Andreopoulos W.B."/>
            <person name="Clum A."/>
            <person name="Lindquist E."/>
            <person name="Daum C."/>
            <person name="Ramamoorthy G.K."/>
            <person name="Gryganskyi A."/>
            <person name="Culley D."/>
            <person name="Magnuson J.K."/>
            <person name="James T.Y."/>
            <person name="O'Malley M.A."/>
            <person name="Stajich J.E."/>
            <person name="Spatafora J.W."/>
            <person name="Visel A."/>
            <person name="Grigoriev I.V."/>
        </authorList>
    </citation>
    <scope>NUCLEOTIDE SEQUENCE [LARGE SCALE GENOMIC DNA]</scope>
    <source>
        <strain evidence="4 5">CBS 115471</strain>
    </source>
</reference>
<dbReference type="GO" id="GO:0009102">
    <property type="term" value="P:biotin biosynthetic process"/>
    <property type="evidence" value="ECO:0007669"/>
    <property type="project" value="UniProtKB-UniPathway"/>
</dbReference>
<evidence type="ECO:0000256" key="3">
    <source>
        <dbReference type="ARBA" id="ARBA00022679"/>
    </source>
</evidence>
<evidence type="ECO:0000256" key="2">
    <source>
        <dbReference type="ARBA" id="ARBA00022576"/>
    </source>
</evidence>
<comment type="subcellular location">
    <subcellularLocation>
        <location evidence="1">Mitochondrion</location>
    </subcellularLocation>
</comment>
<keyword evidence="3 4" id="KW-0808">Transferase</keyword>
<dbReference type="GO" id="GO:0030170">
    <property type="term" value="F:pyridoxal phosphate binding"/>
    <property type="evidence" value="ECO:0007669"/>
    <property type="project" value="InterPro"/>
</dbReference>
<dbReference type="PANTHER" id="PTHR42684">
    <property type="entry name" value="ADENOSYLMETHIONINE-8-AMINO-7-OXONONANOATE AMINOTRANSFERASE"/>
    <property type="match status" value="1"/>
</dbReference>
<evidence type="ECO:0000313" key="4">
    <source>
        <dbReference type="EMBL" id="ORY19006.1"/>
    </source>
</evidence>
<dbReference type="SUPFAM" id="SSF53383">
    <property type="entry name" value="PLP-dependent transferases"/>
    <property type="match status" value="1"/>
</dbReference>
<name>A0A1Y2A919_9PLEO</name>
<accession>A0A1Y2A919</accession>
<proteinExistence type="inferred from homology"/>
<dbReference type="GO" id="GO:0005739">
    <property type="term" value="C:mitochondrion"/>
    <property type="evidence" value="ECO:0007669"/>
    <property type="project" value="UniProtKB-SubCell"/>
</dbReference>
<dbReference type="GO" id="GO:0004141">
    <property type="term" value="F:dethiobiotin synthase activity"/>
    <property type="evidence" value="ECO:0007669"/>
    <property type="project" value="InterPro"/>
</dbReference>
<dbReference type="InterPro" id="IPR005814">
    <property type="entry name" value="Aminotrans_3"/>
</dbReference>
<dbReference type="STRING" id="1231657.A0A1Y2A919"/>
<dbReference type="EMBL" id="MCFA01000004">
    <property type="protein sequence ID" value="ORY19006.1"/>
    <property type="molecule type" value="Genomic_DNA"/>
</dbReference>
<gene>
    <name evidence="4" type="ORF">BCR34DRAFT_553105</name>
</gene>
<evidence type="ECO:0000313" key="5">
    <source>
        <dbReference type="Proteomes" id="UP000193144"/>
    </source>
</evidence>
<dbReference type="InterPro" id="IPR004472">
    <property type="entry name" value="DTB_synth_BioD"/>
</dbReference>
<dbReference type="PROSITE" id="PS00600">
    <property type="entry name" value="AA_TRANSFER_CLASS_3"/>
    <property type="match status" value="1"/>
</dbReference>
<dbReference type="Proteomes" id="UP000193144">
    <property type="component" value="Unassembled WGS sequence"/>
</dbReference>
<keyword evidence="2" id="KW-0032">Aminotransferase</keyword>
<dbReference type="GO" id="GO:0000287">
    <property type="term" value="F:magnesium ion binding"/>
    <property type="evidence" value="ECO:0007669"/>
    <property type="project" value="InterPro"/>
</dbReference>
<sequence>MSRSAAGLLRDLIVYQIYGANTGVGKTVVSTLIGRHFVGRGGKTRWKVHYIKPVQTGPVEEHDDRYVARFAKHSTSTLVKYPEPVSPHVAAKGSPYLFTDDMLVSRLSAKLREDARGASMASGHLGVTIVESAGGVLSPGPSGRPQADIFRPLRLPVVLVGDHRLGGIASTISAYESLLIRGYDVEAIVCFESGKLGNVEYLKKHFHPLGIPLFEIPKIPDVEGCSRQDEIDKMHSYYDTEARSGSLYSLGHRMVNRHVARLKTLNTLPSRTREAIWHPFTQHKSIQSSEILAFDSAYGDYFQTKLGEREPGRDSKTKYMPEHQVLYPAFDGSASWWTQGLGHGNPRLSMAAAYAAGRYGHVMFAGATHEPAVQLAESLLKGMENPRLTKVFYTDNGSTGIEVGIKMALRAACKRYGWDGSTEDIGILGLKGSYHGDTLGAMEASEPSVYNKKVDWYRGRGHWFDYPEVKMRNGRWAVEPPAGMEEEFGPVQHFEDINDIFDFDVRGHSPRYEAYIEGVLDKLVKEQGRKFGALVMEPVLLGAGGMIFVDPLFQQSLVRVARRYAFGPSQQTAEEEAQLDALSWTGVPIIFDEVFTGLYRLGRFSSGSFLQTHADISVHAKLLTGGLLPLCATLASQSIFSAFLGDEKSDALLHGHSYTAHAVGCHVAATSLTELQYVARSYVWHACRKAWGEKGVGEDVGTEPRSLSSAILARAQSRRVWSMWSPDFVKTISQHERVESVITIGSVLAVSLVDRSKSGYASNAAAGLRDSMMYELTDDRYAVHSRVLGNVIYLMASMTSTQNDLSAVQRVLLQKLKVMTAREQEMESRE</sequence>
<dbReference type="PANTHER" id="PTHR42684:SF3">
    <property type="entry name" value="ADENOSYLMETHIONINE-8-AMINO-7-OXONONANOATE AMINOTRANSFERASE"/>
    <property type="match status" value="1"/>
</dbReference>
<dbReference type="Gene3D" id="3.40.50.300">
    <property type="entry name" value="P-loop containing nucleotide triphosphate hydrolases"/>
    <property type="match status" value="1"/>
</dbReference>
<evidence type="ECO:0000256" key="1">
    <source>
        <dbReference type="ARBA" id="ARBA00004173"/>
    </source>
</evidence>
<comment type="caution">
    <text evidence="4">The sequence shown here is derived from an EMBL/GenBank/DDBJ whole genome shotgun (WGS) entry which is preliminary data.</text>
</comment>